<keyword evidence="1" id="KW-0812">Transmembrane</keyword>
<dbReference type="EMBL" id="BAAAZR010000009">
    <property type="protein sequence ID" value="GAA3815835.1"/>
    <property type="molecule type" value="Genomic_DNA"/>
</dbReference>
<evidence type="ECO:0008006" key="4">
    <source>
        <dbReference type="Google" id="ProtNLM"/>
    </source>
</evidence>
<reference evidence="3" key="1">
    <citation type="journal article" date="2019" name="Int. J. Syst. Evol. Microbiol.">
        <title>The Global Catalogue of Microorganisms (GCM) 10K type strain sequencing project: providing services to taxonomists for standard genome sequencing and annotation.</title>
        <authorList>
            <consortium name="The Broad Institute Genomics Platform"/>
            <consortium name="The Broad Institute Genome Sequencing Center for Infectious Disease"/>
            <person name="Wu L."/>
            <person name="Ma J."/>
        </authorList>
    </citation>
    <scope>NUCLEOTIDE SEQUENCE [LARGE SCALE GENOMIC DNA]</scope>
    <source>
        <strain evidence="3">JCM 16908</strain>
    </source>
</reference>
<name>A0ABP7IDL5_9ACTN</name>
<protein>
    <recommendedName>
        <fullName evidence="4">Membrane-associated oxidoreductase</fullName>
    </recommendedName>
</protein>
<keyword evidence="1" id="KW-1133">Transmembrane helix</keyword>
<dbReference type="RefSeq" id="WP_344942207.1">
    <property type="nucleotide sequence ID" value="NZ_BAAAZR010000009.1"/>
</dbReference>
<dbReference type="Proteomes" id="UP001500888">
    <property type="component" value="Unassembled WGS sequence"/>
</dbReference>
<proteinExistence type="predicted"/>
<sequence>MTIFESLTSAEELLRQACARGAWLDLRTGDADHDRLDNVHDWDERRTIRAEVIQALLLGAVAAEEGCAAAIRLRGARISGRLDLMGAVADRPLIVEHCHFDEEIRLVEATTRTVRLVQSRLVRLNGARLRLEGLLNLYGSTVAHGVRLDRAKVASEVFMEDAVLEADEQGVALAADGLTVDGNLDCSGLRARGTLRLQGMRVAGFVKLSNAHVTGNGRMAVDAEASVVEGRFQAAGLHADGEVRIRHVQVGASLQLGGARLNNPGGLALGAGGLAVTGGVWCGAPFTAVGEVRLIGARLGANLSFIGAGFANEGGIALNLDHATVDGAVMGDDLTLSAGQVSLVSAQLRGGLDLRRARLRLPQDGEPLVIEGAAIDGPARFDGLQARGRVRVRNCRFGGPVLFMRAEFDNPGGMALRFTRNEVAADLNCEDMIVHGEVRMGHTRIARDLNFGGVVLANPGGVALEATGLHVGELAMLPRDTPDGVVILDHAHVGRLRDDPARWPAAMHLNGLTYESMEPQLTARARLRWLHRDTRGYQPQPYEQLAAFYTLAGHPVDARTVLYAKERRIRGSKTFLGRVWSVVQDITVGFGYKPWRAAAWLVVLLVAGSVVYGRARPPALKRGEAPDFNPVIYTLDLLLPFVDLGQQGAYNPAGGAQWLAYGLIAAGWVLATTIARGVARVLGR</sequence>
<accession>A0ABP7IDL5</accession>
<evidence type="ECO:0000313" key="2">
    <source>
        <dbReference type="EMBL" id="GAA3815835.1"/>
    </source>
</evidence>
<evidence type="ECO:0000256" key="1">
    <source>
        <dbReference type="SAM" id="Phobius"/>
    </source>
</evidence>
<evidence type="ECO:0000313" key="3">
    <source>
        <dbReference type="Proteomes" id="UP001500888"/>
    </source>
</evidence>
<keyword evidence="1" id="KW-0472">Membrane</keyword>
<comment type="caution">
    <text evidence="2">The sequence shown here is derived from an EMBL/GenBank/DDBJ whole genome shotgun (WGS) entry which is preliminary data.</text>
</comment>
<organism evidence="2 3">
    <name type="scientific">Sphaerisporangium flaviroseum</name>
    <dbReference type="NCBI Taxonomy" id="509199"/>
    <lineage>
        <taxon>Bacteria</taxon>
        <taxon>Bacillati</taxon>
        <taxon>Actinomycetota</taxon>
        <taxon>Actinomycetes</taxon>
        <taxon>Streptosporangiales</taxon>
        <taxon>Streptosporangiaceae</taxon>
        <taxon>Sphaerisporangium</taxon>
    </lineage>
</organism>
<feature type="transmembrane region" description="Helical" evidence="1">
    <location>
        <begin position="658"/>
        <end position="679"/>
    </location>
</feature>
<gene>
    <name evidence="2" type="ORF">GCM10022226_40740</name>
</gene>
<keyword evidence="3" id="KW-1185">Reference proteome</keyword>